<reference evidence="1 2" key="1">
    <citation type="submission" date="2019-04" db="EMBL/GenBank/DDBJ databases">
        <title>Complete genome sequence of Agrobacterium tumefaciens CFBP6624.</title>
        <authorList>
            <person name="Haryono M."/>
            <person name="Lin Y.-C."/>
            <person name="Lai E.-M."/>
            <person name="Kuo C.-H."/>
        </authorList>
    </citation>
    <scope>NUCLEOTIDE SEQUENCE [LARGE SCALE GENOMIC DNA]</scope>
    <source>
        <strain evidence="1 2">CFBP6624</strain>
    </source>
</reference>
<gene>
    <name evidence="1" type="ORF">CFBP6624_22995</name>
</gene>
<dbReference type="Proteomes" id="UP000298646">
    <property type="component" value="Chromosome linear"/>
</dbReference>
<proteinExistence type="predicted"/>
<sequence>MLDQVRHDGEGAQKNRHETSVCPHSIPLLPFSRPSLFERIAAQRSGMRAVRLQPTSAYWNVIRRNIRSCLTKRPSFSFPAR</sequence>
<organism evidence="1 2">
    <name type="scientific">Agrobacterium tumefaciens</name>
    <dbReference type="NCBI Taxonomy" id="358"/>
    <lineage>
        <taxon>Bacteria</taxon>
        <taxon>Pseudomonadati</taxon>
        <taxon>Pseudomonadota</taxon>
        <taxon>Alphaproteobacteria</taxon>
        <taxon>Hyphomicrobiales</taxon>
        <taxon>Rhizobiaceae</taxon>
        <taxon>Rhizobium/Agrobacterium group</taxon>
        <taxon>Agrobacterium</taxon>
        <taxon>Agrobacterium tumefaciens complex</taxon>
    </lineage>
</organism>
<evidence type="ECO:0000313" key="1">
    <source>
        <dbReference type="EMBL" id="QCM03003.1"/>
    </source>
</evidence>
<dbReference type="EMBL" id="CP039908">
    <property type="protein sequence ID" value="QCM03003.1"/>
    <property type="molecule type" value="Genomic_DNA"/>
</dbReference>
<accession>A0AAE6EMA5</accession>
<protein>
    <submittedName>
        <fullName evidence="1">Uncharacterized protein</fullName>
    </submittedName>
</protein>
<evidence type="ECO:0000313" key="2">
    <source>
        <dbReference type="Proteomes" id="UP000298646"/>
    </source>
</evidence>
<dbReference type="AlphaFoldDB" id="A0AAE6EMA5"/>
<name>A0AAE6EMA5_AGRTU</name>